<dbReference type="GO" id="GO:0005673">
    <property type="term" value="C:transcription factor TFIIE complex"/>
    <property type="evidence" value="ECO:0007669"/>
    <property type="project" value="TreeGrafter"/>
</dbReference>
<dbReference type="InterPro" id="IPR017919">
    <property type="entry name" value="TFIIE/TFIIEa_HTH"/>
</dbReference>
<proteinExistence type="predicted"/>
<protein>
    <submittedName>
        <fullName evidence="5">Transcription initiation factor IIE subunit alpha, putative</fullName>
    </submittedName>
    <submittedName>
        <fullName evidence="4">Transcription initiation factor IIE, alpha subunit, putative</fullName>
    </submittedName>
</protein>
<dbReference type="VEuPathDB" id="PlasmoDB:Py17XNL_000600725"/>
<dbReference type="GO" id="GO:0006367">
    <property type="term" value="P:transcription initiation at RNA polymerase II promoter"/>
    <property type="evidence" value="ECO:0007669"/>
    <property type="project" value="InterPro"/>
</dbReference>
<dbReference type="RefSeq" id="XP_022813182.1">
    <property type="nucleotide sequence ID" value="XM_022955400.1"/>
</dbReference>
<keyword evidence="5" id="KW-0648">Protein biosynthesis</keyword>
<evidence type="ECO:0000259" key="3">
    <source>
        <dbReference type="PROSITE" id="PS51344"/>
    </source>
</evidence>
<dbReference type="GO" id="GO:0003743">
    <property type="term" value="F:translation initiation factor activity"/>
    <property type="evidence" value="ECO:0007669"/>
    <property type="project" value="UniProtKB-KW"/>
</dbReference>
<reference evidence="5" key="2">
    <citation type="submission" date="2014-05" db="EMBL/GenBank/DDBJ databases">
        <authorList>
            <person name="Aslett M.A."/>
            <person name="De Silva N."/>
        </authorList>
    </citation>
    <scope>NUCLEOTIDE SEQUENCE</scope>
    <source>
        <strain evidence="5">17X</strain>
    </source>
</reference>
<dbReference type="Proteomes" id="UP000072904">
    <property type="component" value="Chromosome 6"/>
</dbReference>
<dbReference type="EMBL" id="LM993660">
    <property type="protein sequence ID" value="VTZ75430.1"/>
    <property type="molecule type" value="Genomic_DNA"/>
</dbReference>
<reference evidence="5" key="4">
    <citation type="submission" date="2019-05" db="EMBL/GenBank/DDBJ databases">
        <authorList>
            <consortium name="Pathogen Informatics"/>
        </authorList>
    </citation>
    <scope>NUCLEOTIDE SEQUENCE</scope>
    <source>
        <strain evidence="5">17X</strain>
    </source>
</reference>
<dbReference type="GeneID" id="3792547"/>
<evidence type="ECO:0000313" key="4">
    <source>
        <dbReference type="EMBL" id="CDU17028.1"/>
    </source>
</evidence>
<name>A0A078KH71_PLAYE</name>
<dbReference type="InterPro" id="IPR024550">
    <property type="entry name" value="TFIIEa/SarR/Rpc3_HTH_dom"/>
</dbReference>
<dbReference type="AlphaFoldDB" id="A0A078KH71"/>
<dbReference type="KEGG" id="pyo:PY17X_0617700"/>
<dbReference type="SMART" id="SM00531">
    <property type="entry name" value="TFIIE"/>
    <property type="match status" value="1"/>
</dbReference>
<dbReference type="VEuPathDB" id="PlasmoDB:PY17X_0617700"/>
<organism evidence="5 6">
    <name type="scientific">Plasmodium yoelii</name>
    <dbReference type="NCBI Taxonomy" id="5861"/>
    <lineage>
        <taxon>Eukaryota</taxon>
        <taxon>Sar</taxon>
        <taxon>Alveolata</taxon>
        <taxon>Apicomplexa</taxon>
        <taxon>Aconoidasida</taxon>
        <taxon>Haemosporida</taxon>
        <taxon>Plasmodiidae</taxon>
        <taxon>Plasmodium</taxon>
        <taxon>Plasmodium (Vinckeia)</taxon>
    </lineage>
</organism>
<dbReference type="VEuPathDB" id="PlasmoDB:PY00824"/>
<dbReference type="OMA" id="FMELQDE"/>
<feature type="domain" description="HTH TFE/IIEalpha-type" evidence="3">
    <location>
        <begin position="9"/>
        <end position="114"/>
    </location>
</feature>
<evidence type="ECO:0000313" key="5">
    <source>
        <dbReference type="EMBL" id="VTZ75430.1"/>
    </source>
</evidence>
<dbReference type="Pfam" id="PF02002">
    <property type="entry name" value="TFIIE_alpha"/>
    <property type="match status" value="1"/>
</dbReference>
<sequence length="386" mass="45968">MEKSKEIFYDKEKKYFLYLMIYVSRFFMNDEEIIIFDMFVHNECLYLEKDIISSINMNEQKIRSILSKLLKEKYIIQVQKYKNNEKGSYYQTYYCLNNYIVYVIDYRIKQMELELQKKKNECDVYICKFCNATYSQLDAQILPLDPYDAHFLCFCNNKIELIEKDDVSTEKMYNKYTKYLNILKEHIEKLKNYFIPLYTEKFNTNKLNSANSYVTDISSDGSVTNNSSEISQTNNSSLLSQSNTMIDIINNRIVENGRKKKDEIQADTCNSSIIRTDKKIKICMNMKGKNDLKGTQNNDHIKLTNTVNDEKKEKNKIINDIKNKAIENKNNSNDKHEHEGSEMPLFFIQKFNKKFTLIEAQKLQQDMSQEEFENFMELQDEYLDQI</sequence>
<gene>
    <name evidence="5" type="ORF">PY17X_0617700</name>
    <name evidence="4" type="ORF">PYYM_0616800</name>
</gene>
<dbReference type="VEuPathDB" id="PlasmoDB:PYYM_0616800"/>
<dbReference type="InterPro" id="IPR002853">
    <property type="entry name" value="TFIIE_asu"/>
</dbReference>
<dbReference type="InterPro" id="IPR039997">
    <property type="entry name" value="TFE"/>
</dbReference>
<keyword evidence="5" id="KW-0396">Initiation factor</keyword>
<dbReference type="Proteomes" id="UP000072874">
    <property type="component" value="Chromosome 6"/>
</dbReference>
<dbReference type="PANTHER" id="PTHR13097:SF7">
    <property type="entry name" value="GENERAL TRANSCRIPTION FACTOR IIE SUBUNIT 1"/>
    <property type="match status" value="1"/>
</dbReference>
<dbReference type="OrthoDB" id="361102at2759"/>
<evidence type="ECO:0000313" key="6">
    <source>
        <dbReference type="Proteomes" id="UP000072874"/>
    </source>
</evidence>
<dbReference type="PROSITE" id="PS51344">
    <property type="entry name" value="HTH_TFE_IIE"/>
    <property type="match status" value="1"/>
</dbReference>
<reference evidence="6 7" key="1">
    <citation type="journal article" date="2014" name="BMC Biol.">
        <title>A comprehensive evaluation of rodent malaria parasite genomes and gene expression.</title>
        <authorList>
            <person name="Otto T.D."/>
            <person name="Bohme U."/>
            <person name="Jackson A.P."/>
            <person name="Hunt M."/>
            <person name="Franke-Fayard B."/>
            <person name="Hoeijmakers W.A."/>
            <person name="Religa A.A."/>
            <person name="Robertson L."/>
            <person name="Sanders M."/>
            <person name="Ogun S.A."/>
            <person name="Cunningham D."/>
            <person name="Erhart A."/>
            <person name="Billker O."/>
            <person name="Khan S.M."/>
            <person name="Stunnenberg H.G."/>
            <person name="Langhorne J."/>
            <person name="Holder A.A."/>
            <person name="Waters A.P."/>
            <person name="Newbold C.I."/>
            <person name="Pain A."/>
            <person name="Berriman M."/>
            <person name="Janse C.J."/>
        </authorList>
    </citation>
    <scope>NUCLEOTIDE SEQUENCE [LARGE SCALE GENOMIC DNA]</scope>
    <source>
        <strain evidence="5 6">17X</strain>
        <strain evidence="4 7">YM</strain>
    </source>
</reference>
<evidence type="ECO:0000313" key="7">
    <source>
        <dbReference type="Proteomes" id="UP000072904"/>
    </source>
</evidence>
<keyword evidence="1" id="KW-0805">Transcription regulation</keyword>
<dbReference type="PANTHER" id="PTHR13097">
    <property type="entry name" value="TRANSCRIPTION INITIATION FACTOR IIE, ALPHA SUBUNIT"/>
    <property type="match status" value="1"/>
</dbReference>
<evidence type="ECO:0000256" key="2">
    <source>
        <dbReference type="ARBA" id="ARBA00023163"/>
    </source>
</evidence>
<evidence type="ECO:0000256" key="1">
    <source>
        <dbReference type="ARBA" id="ARBA00023015"/>
    </source>
</evidence>
<keyword evidence="2" id="KW-0804">Transcription</keyword>
<dbReference type="EMBL" id="LK934634">
    <property type="protein sequence ID" value="CDU17028.1"/>
    <property type="molecule type" value="Genomic_DNA"/>
</dbReference>
<accession>A0A078KH71</accession>
<reference evidence="4" key="3">
    <citation type="submission" date="2014-05" db="EMBL/GenBank/DDBJ databases">
        <authorList>
            <person name="Aslett A.Martin."/>
            <person name="De Silva Nishadi"/>
        </authorList>
    </citation>
    <scope>NUCLEOTIDE SEQUENCE</scope>
    <source>
        <strain evidence="4">YM</strain>
    </source>
</reference>